<proteinExistence type="predicted"/>
<gene>
    <name evidence="2" type="ORF">GCM10009733_072420</name>
</gene>
<dbReference type="RefSeq" id="WP_346111154.1">
    <property type="nucleotide sequence ID" value="NZ_BAAAMU010000070.1"/>
</dbReference>
<organism evidence="2 3">
    <name type="scientific">Nonomuraea maheshkhaliensis</name>
    <dbReference type="NCBI Taxonomy" id="419590"/>
    <lineage>
        <taxon>Bacteria</taxon>
        <taxon>Bacillati</taxon>
        <taxon>Actinomycetota</taxon>
        <taxon>Actinomycetes</taxon>
        <taxon>Streptosporangiales</taxon>
        <taxon>Streptosporangiaceae</taxon>
        <taxon>Nonomuraea</taxon>
    </lineage>
</organism>
<evidence type="ECO:0000259" key="1">
    <source>
        <dbReference type="Pfam" id="PF04326"/>
    </source>
</evidence>
<dbReference type="InterPro" id="IPR038461">
    <property type="entry name" value="Schlafen_AlbA_2_dom_sf"/>
</dbReference>
<dbReference type="Pfam" id="PF04326">
    <property type="entry name" value="SLFN_AlbA_2"/>
    <property type="match status" value="1"/>
</dbReference>
<reference evidence="2 3" key="1">
    <citation type="journal article" date="2019" name="Int. J. Syst. Evol. Microbiol.">
        <title>The Global Catalogue of Microorganisms (GCM) 10K type strain sequencing project: providing services to taxonomists for standard genome sequencing and annotation.</title>
        <authorList>
            <consortium name="The Broad Institute Genomics Platform"/>
            <consortium name="The Broad Institute Genome Sequencing Center for Infectious Disease"/>
            <person name="Wu L."/>
            <person name="Ma J."/>
        </authorList>
    </citation>
    <scope>NUCLEOTIDE SEQUENCE [LARGE SCALE GENOMIC DNA]</scope>
    <source>
        <strain evidence="2 3">JCM 13929</strain>
    </source>
</reference>
<dbReference type="Gene3D" id="3.30.950.30">
    <property type="entry name" value="Schlafen, AAA domain"/>
    <property type="match status" value="1"/>
</dbReference>
<dbReference type="InterPro" id="IPR007421">
    <property type="entry name" value="Schlafen_AlbA_2_dom"/>
</dbReference>
<dbReference type="Proteomes" id="UP001500064">
    <property type="component" value="Unassembled WGS sequence"/>
</dbReference>
<comment type="caution">
    <text evidence="2">The sequence shown here is derived from an EMBL/GenBank/DDBJ whole genome shotgun (WGS) entry which is preliminary data.</text>
</comment>
<accession>A0ABN2G2F3</accession>
<evidence type="ECO:0000313" key="2">
    <source>
        <dbReference type="EMBL" id="GAA1664180.1"/>
    </source>
</evidence>
<feature type="domain" description="Schlafen AlbA-2" evidence="1">
    <location>
        <begin position="36"/>
        <end position="143"/>
    </location>
</feature>
<protein>
    <recommendedName>
        <fullName evidence="1">Schlafen AlbA-2 domain-containing protein</fullName>
    </recommendedName>
</protein>
<sequence length="474" mass="51624">MLYSPRRLETLLGIAPLEGVTYQHITALVGNPNAREAEDLDYKREYASGDKERTEKGNEDIAVDIATFANHVGGLIIVGMAEVAEVPSKVMDIEFGNIESRIRQAVASRIHPMPNFTLLRVENPDSPGRGVLLIGIPPSSYAPHAVSVPSRRESGLRWPRRHGADKVWLVESEIAAAYRRRLMSASGQEERLRELESSAVFVAARTSEQIPRPLPVFMVSLVPDLPGDMLVDGAAVDRLRQQARDEVVMLGAVTPTFQDVSVGHRRIIAESHPGTGHAVRAELHADGAGTFVIHPEAINPSSGDETKVGILDAEIVLRTISALRYLGRHARDRTGATGSALLRVMLLSDLYLHPAIKPKHYGEEWPHNDPSYGRYVVDLLTPTKIGGAPRSWGSRAVRLAHGESVAWLDDLSDDGQPLIRAAAHLVGDLLQMFGIAENAQARRDGSISPYAWGSTWAVIESWVQESGIPVVGGA</sequence>
<name>A0ABN2G2F3_9ACTN</name>
<keyword evidence="3" id="KW-1185">Reference proteome</keyword>
<dbReference type="EMBL" id="BAAAMU010000070">
    <property type="protein sequence ID" value="GAA1664180.1"/>
    <property type="molecule type" value="Genomic_DNA"/>
</dbReference>
<evidence type="ECO:0000313" key="3">
    <source>
        <dbReference type="Proteomes" id="UP001500064"/>
    </source>
</evidence>